<dbReference type="Gene3D" id="3.90.1570.30">
    <property type="match status" value="1"/>
</dbReference>
<feature type="compositionally biased region" description="Basic and acidic residues" evidence="1">
    <location>
        <begin position="239"/>
        <end position="255"/>
    </location>
</feature>
<evidence type="ECO:0000256" key="1">
    <source>
        <dbReference type="SAM" id="MobiDB-lite"/>
    </source>
</evidence>
<proteinExistence type="predicted"/>
<dbReference type="InterPro" id="IPR029464">
    <property type="entry name" value="HSDR_N"/>
</dbReference>
<evidence type="ECO:0000313" key="4">
    <source>
        <dbReference type="Proteomes" id="UP000254808"/>
    </source>
</evidence>
<name>A0A345UH67_9BACT</name>
<evidence type="ECO:0000259" key="2">
    <source>
        <dbReference type="Pfam" id="PF13588"/>
    </source>
</evidence>
<dbReference type="Proteomes" id="UP000254808">
    <property type="component" value="Chromosome"/>
</dbReference>
<dbReference type="Pfam" id="PF13588">
    <property type="entry name" value="HSDR_N_2"/>
    <property type="match status" value="1"/>
</dbReference>
<gene>
    <name evidence="3" type="ORF">CYPRO_0534</name>
</gene>
<keyword evidence="4" id="KW-1185">Reference proteome</keyword>
<protein>
    <recommendedName>
        <fullName evidence="2">Type I restriction enzyme R protein N-terminal domain-containing protein</fullName>
    </recommendedName>
</protein>
<reference evidence="3 4" key="1">
    <citation type="submission" date="2018-03" db="EMBL/GenBank/DDBJ databases">
        <title>Phenotypic and genomic properties of Cyclonatronum proteinivorum gen. nov., sp. nov., a haloalkaliphilic bacteroidete from soda lakes possessing Na+-translocating rhodopsin.</title>
        <authorList>
            <person name="Toshchakov S.V."/>
            <person name="Korzhenkov A."/>
            <person name="Samarov N.I."/>
            <person name="Kublanov I.V."/>
            <person name="Muntyan M.S."/>
            <person name="Sorokin D.Y."/>
        </authorList>
    </citation>
    <scope>NUCLEOTIDE SEQUENCE [LARGE SCALE GENOMIC DNA]</scope>
    <source>
        <strain evidence="3 4">Omega</strain>
    </source>
</reference>
<dbReference type="OrthoDB" id="9148007at2"/>
<organism evidence="3 4">
    <name type="scientific">Cyclonatronum proteinivorum</name>
    <dbReference type="NCBI Taxonomy" id="1457365"/>
    <lineage>
        <taxon>Bacteria</taxon>
        <taxon>Pseudomonadati</taxon>
        <taxon>Balneolota</taxon>
        <taxon>Balneolia</taxon>
        <taxon>Balneolales</taxon>
        <taxon>Cyclonatronaceae</taxon>
        <taxon>Cyclonatronum</taxon>
    </lineage>
</organism>
<evidence type="ECO:0000313" key="3">
    <source>
        <dbReference type="EMBL" id="AXI99818.1"/>
    </source>
</evidence>
<dbReference type="AlphaFoldDB" id="A0A345UH67"/>
<sequence length="373" mass="42731">MSLKSHLEKIQRKLREGAFTSEASVSQGILLPTLNELGWPVFDTSIVSPEFTVENRRVDYALCHPKNKPAIFIEVKNVGLSDGADRQLFEYAFHTGVPMAILTDGQEWSFYLPGEQGRYDERRVYKIDCLERSITEIEERLVRYLNYQRVASGDALRAARDDYRNVSRHRIIAANIPKAWVMILKEQDAALLDLLAEKVEDLCGFKPDLDVCGEFLSDQVSFRAESPVVQGTGGRNKGKTSEDVKPGQKHPENSKPRPRKMQPISWELDGEKLTSRSARQVMTTLFERLAEKDDTFLERFASRKHGRKRRYLARNKYELYPGRSDLAEKNAVEIAQGWWLGTNYSKRNVQEIIDLALEVTDPALRRKIKVSVI</sequence>
<dbReference type="KEGG" id="cprv:CYPRO_0534"/>
<feature type="domain" description="Type I restriction enzyme R protein N-terminal" evidence="2">
    <location>
        <begin position="53"/>
        <end position="111"/>
    </location>
</feature>
<dbReference type="EMBL" id="CP027806">
    <property type="protein sequence ID" value="AXI99818.1"/>
    <property type="molecule type" value="Genomic_DNA"/>
</dbReference>
<dbReference type="RefSeq" id="WP_114983155.1">
    <property type="nucleotide sequence ID" value="NZ_CP027806.1"/>
</dbReference>
<feature type="region of interest" description="Disordered" evidence="1">
    <location>
        <begin position="226"/>
        <end position="263"/>
    </location>
</feature>
<accession>A0A345UH67</accession>